<evidence type="ECO:0000256" key="1">
    <source>
        <dbReference type="SAM" id="Coils"/>
    </source>
</evidence>
<feature type="compositionally biased region" description="Low complexity" evidence="2">
    <location>
        <begin position="94"/>
        <end position="110"/>
    </location>
</feature>
<feature type="domain" description="DUF4378" evidence="3">
    <location>
        <begin position="882"/>
        <end position="1058"/>
    </location>
</feature>
<dbReference type="AlphaFoldDB" id="A0AAV3PST8"/>
<feature type="domain" description="DUF3741" evidence="4">
    <location>
        <begin position="327"/>
        <end position="346"/>
    </location>
</feature>
<proteinExistence type="predicted"/>
<keyword evidence="1" id="KW-0175">Coiled coil</keyword>
<dbReference type="InterPro" id="IPR025486">
    <property type="entry name" value="DUF4378"/>
</dbReference>
<evidence type="ECO:0000259" key="3">
    <source>
        <dbReference type="Pfam" id="PF14309"/>
    </source>
</evidence>
<feature type="compositionally biased region" description="Basic and acidic residues" evidence="2">
    <location>
        <begin position="246"/>
        <end position="256"/>
    </location>
</feature>
<evidence type="ECO:0000259" key="4">
    <source>
        <dbReference type="Pfam" id="PF14383"/>
    </source>
</evidence>
<feature type="compositionally biased region" description="Low complexity" evidence="2">
    <location>
        <begin position="289"/>
        <end position="304"/>
    </location>
</feature>
<feature type="compositionally biased region" description="Polar residues" evidence="2">
    <location>
        <begin position="55"/>
        <end position="82"/>
    </location>
</feature>
<sequence>MAAKLLHTLADDNPDLKKQIGCMTGIFQLFDRQQMITAKRITGHSPKKLPPSGNAHLNSGGSQQEPSSVPTRFGTAENQMSKSVHDKHKFSTESSRPSFSSSSRSSSFSSLDCNKVPQPESSSYDRIIFPDTPPKEQVICLPNESYKFDQQHSFDLRDVVKDSINKETQGLSGKVATKPAHLLNTDDVYCGLRPGGNQESSIDLNESLRVLAKIRDTPHYFSEPRELSRSSSYNARDGPSFLIPKDAPRFSYDGREANPSSVAPRDSFKSYLKHKELPRLSLDGREGSMRNLNSDSRSSSNLKNFQKENSSPSDHVNNLNKAPGIQSRPPSVVAKLMGLEMMPESASASEDKLGLSRTYPAEDAPSLSRPPEASDLYQPIRSSSSSRNLWREPNSPRRKNSDSVMKPISRFPIEPAPWKQLDGNRGAQKPAQKNVKSSSKRSGAIPSVYGEIEKRLKDIEFSSSGKDLRALKQILEAMQEKVLLEGNEEGQDQNYSTRADHERIFRNSVQSARLANERKPQVGQVTTSQRKGSSAYRNFESPIVIMKPAKLIDKSGVPSSSIIPLHSIPSLPALQCGDSTNSRSFKVHGRTTKDQISKTNHGGEGSMNPNDVKLNKKISNSTHSSVRSQQPPKEGTAISMKSSGSISPRTQHKKPELEKISRPPTPPSDSNRSRKQSGRQQKESNSPGGRSRSKYSNTRGGDLMTDLISESRDLSSHHSGSHAEVNENSMLDSRVVTEVGASEITPERSIDKTPTQSGGKNLIANFAGKKSLAVLSEDESVVEVTTDAPEYPSPISVLDSAAYDDDSLSPVKQQVKTVIGEKPLGSDRLLSTGKLSSAVETREKLQNIENLVQKLRRLNSNHDEASTDYIASLCENTNPDDRYISEVLLASGLLLRDLGSSLTTLQFHSSGNPINPELFLVLEQTKASRLTKECSTKVVMKEKFHRKLIFDSVNEILAQKLFAARTSAEPWLRPHKLAKKTLNAQKLLRELCSEVEQLQTKRPEYRSEDEDDADDDVLKIILWEDVMNRSDGWTAFKSETSGIVLDVERSIFKDLVDEVVIGESAGLKIRPVRRRQLFGK</sequence>
<evidence type="ECO:0008006" key="7">
    <source>
        <dbReference type="Google" id="ProtNLM"/>
    </source>
</evidence>
<dbReference type="Pfam" id="PF14383">
    <property type="entry name" value="VARLMGL"/>
    <property type="match status" value="1"/>
</dbReference>
<protein>
    <recommendedName>
        <fullName evidence="7">DUF4378 domain-containing protein</fullName>
    </recommendedName>
</protein>
<evidence type="ECO:0000313" key="6">
    <source>
        <dbReference type="Proteomes" id="UP001454036"/>
    </source>
</evidence>
<feature type="compositionally biased region" description="Polar residues" evidence="2">
    <location>
        <begin position="617"/>
        <end position="631"/>
    </location>
</feature>
<feature type="region of interest" description="Disordered" evidence="2">
    <location>
        <begin position="221"/>
        <end position="329"/>
    </location>
</feature>
<dbReference type="EMBL" id="BAABME010002485">
    <property type="protein sequence ID" value="GAA0154852.1"/>
    <property type="molecule type" value="Genomic_DNA"/>
</dbReference>
<feature type="compositionally biased region" description="Polar residues" evidence="2">
    <location>
        <begin position="307"/>
        <end position="320"/>
    </location>
</feature>
<feature type="compositionally biased region" description="Polar residues" evidence="2">
    <location>
        <begin position="683"/>
        <end position="699"/>
    </location>
</feature>
<evidence type="ECO:0000313" key="5">
    <source>
        <dbReference type="EMBL" id="GAA0154852.1"/>
    </source>
</evidence>
<feature type="coiled-coil region" evidence="1">
    <location>
        <begin position="838"/>
        <end position="868"/>
    </location>
</feature>
<comment type="caution">
    <text evidence="5">The sequence shown here is derived from an EMBL/GenBank/DDBJ whole genome shotgun (WGS) entry which is preliminary data.</text>
</comment>
<organism evidence="5 6">
    <name type="scientific">Lithospermum erythrorhizon</name>
    <name type="common">Purple gromwell</name>
    <name type="synonym">Lithospermum officinale var. erythrorhizon</name>
    <dbReference type="NCBI Taxonomy" id="34254"/>
    <lineage>
        <taxon>Eukaryota</taxon>
        <taxon>Viridiplantae</taxon>
        <taxon>Streptophyta</taxon>
        <taxon>Embryophyta</taxon>
        <taxon>Tracheophyta</taxon>
        <taxon>Spermatophyta</taxon>
        <taxon>Magnoliopsida</taxon>
        <taxon>eudicotyledons</taxon>
        <taxon>Gunneridae</taxon>
        <taxon>Pentapetalae</taxon>
        <taxon>asterids</taxon>
        <taxon>lamiids</taxon>
        <taxon>Boraginales</taxon>
        <taxon>Boraginaceae</taxon>
        <taxon>Boraginoideae</taxon>
        <taxon>Lithospermeae</taxon>
        <taxon>Lithospermum</taxon>
    </lineage>
</organism>
<feature type="compositionally biased region" description="Basic and acidic residues" evidence="2">
    <location>
        <begin position="273"/>
        <end position="288"/>
    </location>
</feature>
<feature type="region of interest" description="Disordered" evidence="2">
    <location>
        <begin position="358"/>
        <end position="442"/>
    </location>
</feature>
<gene>
    <name evidence="5" type="ORF">LIER_12712</name>
</gene>
<dbReference type="Pfam" id="PF14309">
    <property type="entry name" value="DUF4378"/>
    <property type="match status" value="1"/>
</dbReference>
<dbReference type="GO" id="GO:0051513">
    <property type="term" value="P:regulation of monopolar cell growth"/>
    <property type="evidence" value="ECO:0007669"/>
    <property type="project" value="InterPro"/>
</dbReference>
<dbReference type="InterPro" id="IPR032795">
    <property type="entry name" value="DUF3741-assoc"/>
</dbReference>
<dbReference type="Proteomes" id="UP001454036">
    <property type="component" value="Unassembled WGS sequence"/>
</dbReference>
<feature type="compositionally biased region" description="Polar residues" evidence="2">
    <location>
        <begin position="639"/>
        <end position="649"/>
    </location>
</feature>
<feature type="region of interest" description="Disordered" evidence="2">
    <location>
        <begin position="579"/>
        <end position="733"/>
    </location>
</feature>
<feature type="region of interest" description="Disordered" evidence="2">
    <location>
        <begin position="43"/>
        <end position="129"/>
    </location>
</feature>
<evidence type="ECO:0000256" key="2">
    <source>
        <dbReference type="SAM" id="MobiDB-lite"/>
    </source>
</evidence>
<name>A0AAV3PST8_LITER</name>
<reference evidence="5 6" key="1">
    <citation type="submission" date="2024-01" db="EMBL/GenBank/DDBJ databases">
        <title>The complete chloroplast genome sequence of Lithospermum erythrorhizon: insights into the phylogenetic relationship among Boraginaceae species and the maternal lineages of purple gromwells.</title>
        <authorList>
            <person name="Okada T."/>
            <person name="Watanabe K."/>
        </authorList>
    </citation>
    <scope>NUCLEOTIDE SEQUENCE [LARGE SCALE GENOMIC DNA]</scope>
</reference>
<accession>A0AAV3PST8</accession>
<feature type="compositionally biased region" description="Polar residues" evidence="2">
    <location>
        <begin position="523"/>
        <end position="534"/>
    </location>
</feature>
<feature type="region of interest" description="Disordered" evidence="2">
    <location>
        <begin position="515"/>
        <end position="534"/>
    </location>
</feature>
<keyword evidence="6" id="KW-1185">Reference proteome</keyword>
<dbReference type="PANTHER" id="PTHR31680:SF4">
    <property type="entry name" value="LONGIFOLIA PROTEIN"/>
    <property type="match status" value="1"/>
</dbReference>
<dbReference type="InterPro" id="IPR033334">
    <property type="entry name" value="LNG1/2"/>
</dbReference>
<dbReference type="PANTHER" id="PTHR31680">
    <property type="entry name" value="LONGIFOLIA PROTEIN"/>
    <property type="match status" value="1"/>
</dbReference>